<dbReference type="OrthoDB" id="2535105at2759"/>
<gene>
    <name evidence="3" type="ORF">K435DRAFT_963595</name>
</gene>
<reference evidence="3 4" key="1">
    <citation type="journal article" date="2019" name="Nat. Ecol. Evol.">
        <title>Megaphylogeny resolves global patterns of mushroom evolution.</title>
        <authorList>
            <person name="Varga T."/>
            <person name="Krizsan K."/>
            <person name="Foldi C."/>
            <person name="Dima B."/>
            <person name="Sanchez-Garcia M."/>
            <person name="Sanchez-Ramirez S."/>
            <person name="Szollosi G.J."/>
            <person name="Szarkandi J.G."/>
            <person name="Papp V."/>
            <person name="Albert L."/>
            <person name="Andreopoulos W."/>
            <person name="Angelini C."/>
            <person name="Antonin V."/>
            <person name="Barry K.W."/>
            <person name="Bougher N.L."/>
            <person name="Buchanan P."/>
            <person name="Buyck B."/>
            <person name="Bense V."/>
            <person name="Catcheside P."/>
            <person name="Chovatia M."/>
            <person name="Cooper J."/>
            <person name="Damon W."/>
            <person name="Desjardin D."/>
            <person name="Finy P."/>
            <person name="Geml J."/>
            <person name="Haridas S."/>
            <person name="Hughes K."/>
            <person name="Justo A."/>
            <person name="Karasinski D."/>
            <person name="Kautmanova I."/>
            <person name="Kiss B."/>
            <person name="Kocsube S."/>
            <person name="Kotiranta H."/>
            <person name="LaButti K.M."/>
            <person name="Lechner B.E."/>
            <person name="Liimatainen K."/>
            <person name="Lipzen A."/>
            <person name="Lukacs Z."/>
            <person name="Mihaltcheva S."/>
            <person name="Morgado L.N."/>
            <person name="Niskanen T."/>
            <person name="Noordeloos M.E."/>
            <person name="Ohm R.A."/>
            <person name="Ortiz-Santana B."/>
            <person name="Ovrebo C."/>
            <person name="Racz N."/>
            <person name="Riley R."/>
            <person name="Savchenko A."/>
            <person name="Shiryaev A."/>
            <person name="Soop K."/>
            <person name="Spirin V."/>
            <person name="Szebenyi C."/>
            <person name="Tomsovsky M."/>
            <person name="Tulloss R.E."/>
            <person name="Uehling J."/>
            <person name="Grigoriev I.V."/>
            <person name="Vagvolgyi C."/>
            <person name="Papp T."/>
            <person name="Martin F.M."/>
            <person name="Miettinen O."/>
            <person name="Hibbett D.S."/>
            <person name="Nagy L.G."/>
        </authorList>
    </citation>
    <scope>NUCLEOTIDE SEQUENCE [LARGE SCALE GENOMIC DNA]</scope>
    <source>
        <strain evidence="3 4">CBS 962.96</strain>
    </source>
</reference>
<dbReference type="EMBL" id="ML179092">
    <property type="protein sequence ID" value="THV01245.1"/>
    <property type="molecule type" value="Genomic_DNA"/>
</dbReference>
<evidence type="ECO:0000313" key="3">
    <source>
        <dbReference type="EMBL" id="THV01245.1"/>
    </source>
</evidence>
<feature type="domain" description="DUF6534" evidence="2">
    <location>
        <begin position="50"/>
        <end position="137"/>
    </location>
</feature>
<keyword evidence="1" id="KW-0812">Transmembrane</keyword>
<dbReference type="InterPro" id="IPR045339">
    <property type="entry name" value="DUF6534"/>
</dbReference>
<protein>
    <recommendedName>
        <fullName evidence="2">DUF6534 domain-containing protein</fullName>
    </recommendedName>
</protein>
<accession>A0A4S8MF32</accession>
<evidence type="ECO:0000313" key="4">
    <source>
        <dbReference type="Proteomes" id="UP000297245"/>
    </source>
</evidence>
<evidence type="ECO:0000256" key="1">
    <source>
        <dbReference type="SAM" id="Phobius"/>
    </source>
</evidence>
<keyword evidence="1" id="KW-1133">Transmembrane helix</keyword>
<organism evidence="3 4">
    <name type="scientific">Dendrothele bispora (strain CBS 962.96)</name>
    <dbReference type="NCBI Taxonomy" id="1314807"/>
    <lineage>
        <taxon>Eukaryota</taxon>
        <taxon>Fungi</taxon>
        <taxon>Dikarya</taxon>
        <taxon>Basidiomycota</taxon>
        <taxon>Agaricomycotina</taxon>
        <taxon>Agaricomycetes</taxon>
        <taxon>Agaricomycetidae</taxon>
        <taxon>Agaricales</taxon>
        <taxon>Agaricales incertae sedis</taxon>
        <taxon>Dendrothele</taxon>
    </lineage>
</organism>
<feature type="transmembrane region" description="Helical" evidence="1">
    <location>
        <begin position="113"/>
        <end position="132"/>
    </location>
</feature>
<sequence length="242" mass="26490">MYLTGICALLSAARLIGSTALSIVALHRLQLTDYVLRFGWLLTSIIAVTVTNDVLLAVFLTYCLSHHKSRTYTEISRVIDKLIVVVVESGAITSIGAVALLACFLTMPFNTIYMAFFVILGKLYSNALLASLNARKRFSRLFGEALPLQGIDRPGSSPIGLGSNSTDNHWTRSPRAFSLSQIIPSTILSSNRSRQSTTFEMMSPLEPTYKVSNRGIDHITVTTRVEKFTEEGPLTPVTASTV</sequence>
<keyword evidence="4" id="KW-1185">Reference proteome</keyword>
<dbReference type="Proteomes" id="UP000297245">
    <property type="component" value="Unassembled WGS sequence"/>
</dbReference>
<keyword evidence="1" id="KW-0472">Membrane</keyword>
<feature type="transmembrane region" description="Helical" evidence="1">
    <location>
        <begin position="82"/>
        <end position="107"/>
    </location>
</feature>
<proteinExistence type="predicted"/>
<dbReference type="Pfam" id="PF20152">
    <property type="entry name" value="DUF6534"/>
    <property type="match status" value="1"/>
</dbReference>
<feature type="transmembrane region" description="Helical" evidence="1">
    <location>
        <begin position="38"/>
        <end position="62"/>
    </location>
</feature>
<dbReference type="AlphaFoldDB" id="A0A4S8MF32"/>
<name>A0A4S8MF32_DENBC</name>
<evidence type="ECO:0000259" key="2">
    <source>
        <dbReference type="Pfam" id="PF20152"/>
    </source>
</evidence>